<feature type="region of interest" description="Disordered" evidence="1">
    <location>
        <begin position="784"/>
        <end position="808"/>
    </location>
</feature>
<feature type="region of interest" description="Disordered" evidence="1">
    <location>
        <begin position="1481"/>
        <end position="1507"/>
    </location>
</feature>
<keyword evidence="3" id="KW-1185">Reference proteome</keyword>
<dbReference type="EMBL" id="KI965463">
    <property type="protein sequence ID" value="EUD68430.1"/>
    <property type="molecule type" value="Genomic_DNA"/>
</dbReference>
<feature type="compositionally biased region" description="Basic and acidic residues" evidence="1">
    <location>
        <begin position="1833"/>
        <end position="1871"/>
    </location>
</feature>
<reference evidence="2 3" key="1">
    <citation type="submission" date="2013-02" db="EMBL/GenBank/DDBJ databases">
        <title>The Genome Sequence of Plasmodium inui San Antonio 1.</title>
        <authorList>
            <consortium name="The Broad Institute Genome Sequencing Platform"/>
            <consortium name="The Broad Institute Genome Sequencing Center for Infectious Disease"/>
            <person name="Neafsey D."/>
            <person name="Cheeseman I."/>
            <person name="Volkman S."/>
            <person name="Adams J."/>
            <person name="Walker B."/>
            <person name="Young S.K."/>
            <person name="Zeng Q."/>
            <person name="Gargeya S."/>
            <person name="Fitzgerald M."/>
            <person name="Haas B."/>
            <person name="Abouelleil A."/>
            <person name="Alvarado L."/>
            <person name="Arachchi H.M."/>
            <person name="Berlin A.M."/>
            <person name="Chapman S.B."/>
            <person name="Dewar J."/>
            <person name="Goldberg J."/>
            <person name="Griggs A."/>
            <person name="Gujja S."/>
            <person name="Hansen M."/>
            <person name="Howarth C."/>
            <person name="Imamovic A."/>
            <person name="Larimer J."/>
            <person name="McCowan C."/>
            <person name="Murphy C."/>
            <person name="Neiman D."/>
            <person name="Pearson M."/>
            <person name="Priest M."/>
            <person name="Roberts A."/>
            <person name="Saif S."/>
            <person name="Shea T."/>
            <person name="Sisk P."/>
            <person name="Sykes S."/>
            <person name="Wortman J."/>
            <person name="Nusbaum C."/>
            <person name="Birren B."/>
        </authorList>
    </citation>
    <scope>NUCLEOTIDE SEQUENCE [LARGE SCALE GENOMIC DNA]</scope>
    <source>
        <strain evidence="2 3">San Antonio 1</strain>
    </source>
</reference>
<dbReference type="OrthoDB" id="378254at2759"/>
<dbReference type="VEuPathDB" id="PlasmoDB:C922_01453"/>
<feature type="compositionally biased region" description="Polar residues" evidence="1">
    <location>
        <begin position="2223"/>
        <end position="2246"/>
    </location>
</feature>
<dbReference type="GeneID" id="20036727"/>
<feature type="region of interest" description="Disordered" evidence="1">
    <location>
        <begin position="1125"/>
        <end position="1146"/>
    </location>
</feature>
<sequence>MDSHNNSNILRNYKKSVQDLKRVKTSEFNLNLDTGPENYQKMSPANGIGKNDATYTISHGEIDIFPNSNHSHANSFSDNRPFLCDSRTYYSKHSSHSNYSIHKNPFTGVTHMGKQKITKDKYESNIFSVKKAHLNVKNKFARNNSATKYGINLNKSLDKVSKIRITQKFRRNIHSHTNERDEHRIGTFEHSNFFEKNTTRDNTKGTTDSNNNMKFKDFYHNRLDSASTCDREVGTNDKKVNHYKINSFHDSPQNSIKKCLNEVAKENGKDINSNFPRSNQIKCKPTVIPCGIISLSTKHTAIFNAKTEFPLHFPHMNHSEKLKNVNTPHLNNDSECYSRNYANVKMGNNPSERNAFQKSNSTQKRHLTYGVNQQMEYINLSYYLSNHIEGEKSKNQKNNKAEDLKRTNETIYNKSANWNLSVIQFMNEYMDNKQYLQNLQKFNDGPKNNPAGKTNPFINNFRLRHSFDMSRNSKAVKNNKSTNNNYFKKSVDGKNTKSKLYENYADFEKEFRDKTNEQTAFLFAQNNYDEKHHPHYPFSKYNSSERRTHSNMGEKNGVVKSKPLETCDGGCEKQEIKKVSAHIINIPLNFTLKKKKFINHKNIIQDTSGKKEPNYTNALLTDRYRNFLKTEKGQKQQNTNFNHKGEISNEGEFLSCFLKEDLHDEQCMHVDKLFNSDMDDTMSNQGMEKPKREGKDKSHGKRDHTDHDVDSDTAQVGHNIAHMEKHKEDNSTSCLSTDVGGCDQGIHGQGQMHKQLREKKAGLKEKNGDHENEAEKLSPISPEFAQNLSKDGNYSEYSKKGNMETDEFSPRNILDTQNLDEKNGPHEIEQQGVNPSIFEKEKKEEECLNKKNGTCKGSDKEEKKKKQLYVPINSENFYDIYNSNTDNETALKSCARRGCEESHSLRKSGSIHNHGTSESTINKFLKEDNMDHEDLYEYELGESEQDVEMAIQKGYSSAQGYHTNGGNEYASIESGTMDEDRKRKSVDLQHEGQMTTKKEEEGGREKKEESVQGECLKNVSEDKYSTPEDEETKSEISGTDQKRTFNDDIKKGEIDKSRSLTSQGDVEHFNSHTEDDTKEEVSATNFKQKNDRNRGAILNDKIETEEEGLTLKYIRALFETQCTEQANKEEDKKEPTRNGYTIQDQSAIRTNNNDCVYVEDEGKLERYETEQEKSPNRHEDREDADLTYKPETQIEPKGNGEEPKGNEMEKGNIHNEDNTQECKQEKDSNECEQAVQAKSGHNGCIGETLNEAILDGNETNGELNKNEKDSERDCGKCKGSKRNLSEMNIPIGRITPENDDKSSSDQRVSKNDDIRESTTRKGTDTPGGNDGITQNCYAIVKAEFNEKNISDPTQMLNDDNVNQEIAHIDSNKVTSSETIAGYNPLCIEINKNELFKQLHIKENRLRYINFLYHSFDYDKGTVSKETGNGPQNERQNGASNEEKNEISACSSNGFKKDRTESHPHREHFEEKVKQIFNPTEHQDKEVHQSSSNIQSTGNTTNKPLNEKIDNQIEGNKASGSNMLREKEQGGATLDNDKILPNRETEKVKEKDTETEDKHCEVSDGKNKKHLIDQSINHSTDDTDEDADENDEEKNILYEDIKRNLWLQNTNLSENRVQYIQVESVKCIMLFCYLYRIKYFQGMHDMIISLFYLNLQPYEILCVFDKLLHYYAPYLYLQNSFMYRTPRINARTQADTISSALSNITMQICNTNGKLFRLLFQYFFPYVSYYVDTAVSDTWPSLFFLNLSFSKFDNVFCLLYLWMRLIKMKNQTSEVTCDFILFILSFCMYKLRMVKREFYEKRGLTSMFTNSRYALSSEEKKLDEKSTQGQTENYSHEVIQEVDRGKNNRKKDEHNGSDERQAIHEESGKEADNQTDNNIHHPIKTNKKCTQEGEEKEIIRRIKLSTYSSEMFSLFFEFSSSFDDHFGDKYKMHIDCIINDIPKIRDVIPSSFLHFLTQYNSAYQKKNNRNRNKNSHNVKQLDGYMKNQKLSNSVTPPPDDQLCLHIKLSDLFSIHNNVEGYDFIFLQLVKCEIILSKLILINPRNLVIENFARFKNVDEFVNHKKKLHIARKCRRTMYIVLLCSRENNTKFKDWNINSNDRYLHKHKTDTTSNGKSGSSNVYSNRVFLKRNNKKKYMCIEHYCEFPIDNDYLRNLITTMVKNNFKRLSILKVHPKVVKIRNKKKIIEKETTDRNAPVKENSFFFHMFNIVKKKIYPNIGRDTEPMQSTPPQSNQPQDNNTEFALKGNNSKMFNDRRMRKRINYSSRKPVLYSKNVMQKNKYETPPKELINDLPNGSSGKMQNKVDKNIQMFLLKFRKRNESKRLVHGFKTIGKRMNLTFGLFHKPYVAPVKHQSNMRNICVHRTRTKQRQKKSLFRTLRRREINLEENKPHSNKTSLRNETDTQDKIGTEMHLSKRTYNKEKNSIFINRGQFDKNIREGERKNASKEKKNDPLEDAR</sequence>
<feature type="region of interest" description="Disordered" evidence="1">
    <location>
        <begin position="1818"/>
        <end position="1894"/>
    </location>
</feature>
<dbReference type="Proteomes" id="UP000030640">
    <property type="component" value="Unassembled WGS sequence"/>
</dbReference>
<evidence type="ECO:0000256" key="1">
    <source>
        <dbReference type="SAM" id="MobiDB-lite"/>
    </source>
</evidence>
<feature type="region of interest" description="Disordered" evidence="1">
    <location>
        <begin position="2218"/>
        <end position="2246"/>
    </location>
</feature>
<gene>
    <name evidence="2" type="ORF">C922_01453</name>
</gene>
<proteinExistence type="predicted"/>
<feature type="compositionally biased region" description="Acidic residues" evidence="1">
    <location>
        <begin position="1581"/>
        <end position="1590"/>
    </location>
</feature>
<evidence type="ECO:0000313" key="3">
    <source>
        <dbReference type="Proteomes" id="UP000030640"/>
    </source>
</evidence>
<organism evidence="2 3">
    <name type="scientific">Plasmodium inui San Antonio 1</name>
    <dbReference type="NCBI Taxonomy" id="1237626"/>
    <lineage>
        <taxon>Eukaryota</taxon>
        <taxon>Sar</taxon>
        <taxon>Alveolata</taxon>
        <taxon>Apicomplexa</taxon>
        <taxon>Aconoidasida</taxon>
        <taxon>Haemosporida</taxon>
        <taxon>Plasmodiidae</taxon>
        <taxon>Plasmodium</taxon>
        <taxon>Plasmodium (Plasmodium)</taxon>
    </lineage>
</organism>
<feature type="compositionally biased region" description="Basic and acidic residues" evidence="1">
    <location>
        <begin position="1040"/>
        <end position="1058"/>
    </location>
</feature>
<evidence type="ECO:0000313" key="2">
    <source>
        <dbReference type="EMBL" id="EUD68430.1"/>
    </source>
</evidence>
<feature type="compositionally biased region" description="Basic and acidic residues" evidence="1">
    <location>
        <begin position="1065"/>
        <end position="1081"/>
    </location>
</feature>
<feature type="compositionally biased region" description="Polar residues" evidence="1">
    <location>
        <begin position="1488"/>
        <end position="1503"/>
    </location>
</feature>
<feature type="compositionally biased region" description="Polar residues" evidence="1">
    <location>
        <begin position="1423"/>
        <end position="1439"/>
    </location>
</feature>
<feature type="compositionally biased region" description="Basic and acidic residues" evidence="1">
    <location>
        <begin position="688"/>
        <end position="710"/>
    </location>
</feature>
<dbReference type="RefSeq" id="XP_008815278.1">
    <property type="nucleotide sequence ID" value="XM_008817056.1"/>
</dbReference>
<feature type="compositionally biased region" description="Basic and acidic residues" evidence="1">
    <location>
        <begin position="1454"/>
        <end position="1467"/>
    </location>
</feature>
<feature type="compositionally biased region" description="Basic and acidic residues" evidence="1">
    <location>
        <begin position="1296"/>
        <end position="1323"/>
    </location>
</feature>
<feature type="region of interest" description="Disordered" evidence="1">
    <location>
        <begin position="2381"/>
        <end position="2403"/>
    </location>
</feature>
<feature type="region of interest" description="Disordered" evidence="1">
    <location>
        <begin position="1161"/>
        <end position="1227"/>
    </location>
</feature>
<feature type="compositionally biased region" description="Polar residues" evidence="1">
    <location>
        <begin position="957"/>
        <end position="966"/>
    </location>
</feature>
<protein>
    <submittedName>
        <fullName evidence="2">Uncharacterized protein</fullName>
    </submittedName>
</protein>
<feature type="compositionally biased region" description="Basic and acidic residues" evidence="1">
    <location>
        <begin position="1526"/>
        <end position="1571"/>
    </location>
</feature>
<feature type="region of interest" description="Disordered" evidence="1">
    <location>
        <begin position="1256"/>
        <end position="1332"/>
    </location>
</feature>
<name>W7A9Q6_9APIC</name>
<feature type="region of interest" description="Disordered" evidence="1">
    <location>
        <begin position="957"/>
        <end position="1084"/>
    </location>
</feature>
<feature type="region of interest" description="Disordered" evidence="1">
    <location>
        <begin position="1419"/>
        <end position="1467"/>
    </location>
</feature>
<feature type="region of interest" description="Disordered" evidence="1">
    <location>
        <begin position="1526"/>
        <end position="1590"/>
    </location>
</feature>
<feature type="compositionally biased region" description="Basic and acidic residues" evidence="1">
    <location>
        <begin position="1126"/>
        <end position="1136"/>
    </location>
</feature>
<feature type="compositionally biased region" description="Polar residues" evidence="1">
    <location>
        <begin position="784"/>
        <end position="796"/>
    </location>
</feature>
<feature type="region of interest" description="Disordered" evidence="1">
    <location>
        <begin position="677"/>
        <end position="714"/>
    </location>
</feature>
<feature type="compositionally biased region" description="Basic and acidic residues" evidence="1">
    <location>
        <begin position="1264"/>
        <end position="1276"/>
    </location>
</feature>
<feature type="compositionally biased region" description="Basic and acidic residues" evidence="1">
    <location>
        <begin position="978"/>
        <end position="1010"/>
    </location>
</feature>
<feature type="region of interest" description="Disordered" evidence="1">
    <location>
        <begin position="2420"/>
        <end position="2456"/>
    </location>
</feature>
<accession>W7A9Q6</accession>
<feature type="compositionally biased region" description="Basic and acidic residues" evidence="1">
    <location>
        <begin position="2430"/>
        <end position="2456"/>
    </location>
</feature>